<gene>
    <name evidence="1" type="ORF">F4821DRAFT_209961</name>
</gene>
<dbReference type="EMBL" id="MU394288">
    <property type="protein sequence ID" value="KAI6091005.1"/>
    <property type="molecule type" value="Genomic_DNA"/>
</dbReference>
<reference evidence="1 2" key="1">
    <citation type="journal article" date="2022" name="New Phytol.">
        <title>Ecological generalism drives hyperdiversity of secondary metabolite gene clusters in xylarialean endophytes.</title>
        <authorList>
            <person name="Franco M.E.E."/>
            <person name="Wisecaver J.H."/>
            <person name="Arnold A.E."/>
            <person name="Ju Y.M."/>
            <person name="Slot J.C."/>
            <person name="Ahrendt S."/>
            <person name="Moore L.P."/>
            <person name="Eastman K.E."/>
            <person name="Scott K."/>
            <person name="Konkel Z."/>
            <person name="Mondo S.J."/>
            <person name="Kuo A."/>
            <person name="Hayes R.D."/>
            <person name="Haridas S."/>
            <person name="Andreopoulos B."/>
            <person name="Riley R."/>
            <person name="LaButti K."/>
            <person name="Pangilinan J."/>
            <person name="Lipzen A."/>
            <person name="Amirebrahimi M."/>
            <person name="Yan J."/>
            <person name="Adam C."/>
            <person name="Keymanesh K."/>
            <person name="Ng V."/>
            <person name="Louie K."/>
            <person name="Northen T."/>
            <person name="Drula E."/>
            <person name="Henrissat B."/>
            <person name="Hsieh H.M."/>
            <person name="Youens-Clark K."/>
            <person name="Lutzoni F."/>
            <person name="Miadlikowska J."/>
            <person name="Eastwood D.C."/>
            <person name="Hamelin R.C."/>
            <person name="Grigoriev I.V."/>
            <person name="U'Ren J.M."/>
        </authorList>
    </citation>
    <scope>NUCLEOTIDE SEQUENCE [LARGE SCALE GENOMIC DNA]</scope>
    <source>
        <strain evidence="1 2">ER1909</strain>
    </source>
</reference>
<dbReference type="Proteomes" id="UP001497680">
    <property type="component" value="Unassembled WGS sequence"/>
</dbReference>
<comment type="caution">
    <text evidence="1">The sequence shown here is derived from an EMBL/GenBank/DDBJ whole genome shotgun (WGS) entry which is preliminary data.</text>
</comment>
<accession>A0ACC0DE32</accession>
<protein>
    <submittedName>
        <fullName evidence="1">Uncharacterized protein</fullName>
    </submittedName>
</protein>
<proteinExistence type="predicted"/>
<sequence length="410" mass="44135">MHNVKSTNIIHKYESAYYTGPAIKIGAGVLGLEAYEAADAEGYRVLGGNCPSVDISGGYTQGGGHSSLSSQYGLAADNVLEWEVVTTNGEYLIATPESNSDLYWALSGGGGGTFAVVLSMTARLHQDGPVGGGYLTFDNVTTGSDVFWKAVELFNQRIPEMMDKGGNTIAYSLSNSAFGIYNLVAPGKSAAEVRALLEPFLSDLEDLGIPYNCSTHESATYLDQLRRDYGPFPDGPFMTSEIVGSRLIPKAVLLTAANNSALTQVLRDTASGSEYALLMQSLNTNTSGTLSVAPVADNAVLPAWRAAAFQAIVAVPWDWTVPRTEMERREHVLVSEITPALEAVTPNSGTYLNEANFLQNDWQTQFYGSNYARLLAIKMKYDPGALLYATNAVGSERWKVDADGRLCRTD</sequence>
<organism evidence="1 2">
    <name type="scientific">Hypoxylon rubiginosum</name>
    <dbReference type="NCBI Taxonomy" id="110542"/>
    <lineage>
        <taxon>Eukaryota</taxon>
        <taxon>Fungi</taxon>
        <taxon>Dikarya</taxon>
        <taxon>Ascomycota</taxon>
        <taxon>Pezizomycotina</taxon>
        <taxon>Sordariomycetes</taxon>
        <taxon>Xylariomycetidae</taxon>
        <taxon>Xylariales</taxon>
        <taxon>Hypoxylaceae</taxon>
        <taxon>Hypoxylon</taxon>
    </lineage>
</organism>
<evidence type="ECO:0000313" key="2">
    <source>
        <dbReference type="Proteomes" id="UP001497680"/>
    </source>
</evidence>
<name>A0ACC0DE32_9PEZI</name>
<keyword evidence="2" id="KW-1185">Reference proteome</keyword>
<evidence type="ECO:0000313" key="1">
    <source>
        <dbReference type="EMBL" id="KAI6091005.1"/>
    </source>
</evidence>